<evidence type="ECO:0000313" key="3">
    <source>
        <dbReference type="EMBL" id="SDX16906.1"/>
    </source>
</evidence>
<comment type="subcellular location">
    <subcellularLocation>
        <location evidence="1">Secreted</location>
    </subcellularLocation>
</comment>
<gene>
    <name evidence="3" type="ORF">SAMN05444338_107198</name>
</gene>
<organism evidence="3 4">
    <name type="scientific">Flavobacterium degerlachei</name>
    <dbReference type="NCBI Taxonomy" id="229203"/>
    <lineage>
        <taxon>Bacteria</taxon>
        <taxon>Pseudomonadati</taxon>
        <taxon>Bacteroidota</taxon>
        <taxon>Flavobacteriia</taxon>
        <taxon>Flavobacteriales</taxon>
        <taxon>Flavobacteriaceae</taxon>
        <taxon>Flavobacterium</taxon>
    </lineage>
</organism>
<dbReference type="InterPro" id="IPR017996">
    <property type="entry name" value="MRJP/yellow-related"/>
</dbReference>
<accession>A0A1H2ZHN4</accession>
<dbReference type="PROSITE" id="PS51257">
    <property type="entry name" value="PROKAR_LIPOPROTEIN"/>
    <property type="match status" value="1"/>
</dbReference>
<dbReference type="OrthoDB" id="9797664at2"/>
<name>A0A1H2ZHN4_9FLAO</name>
<dbReference type="Proteomes" id="UP000198569">
    <property type="component" value="Unassembled WGS sequence"/>
</dbReference>
<dbReference type="EMBL" id="FNMV01000007">
    <property type="protein sequence ID" value="SDX16906.1"/>
    <property type="molecule type" value="Genomic_DNA"/>
</dbReference>
<keyword evidence="2" id="KW-0964">Secreted</keyword>
<reference evidence="4" key="1">
    <citation type="submission" date="2016-10" db="EMBL/GenBank/DDBJ databases">
        <authorList>
            <person name="Varghese N."/>
            <person name="Submissions S."/>
        </authorList>
    </citation>
    <scope>NUCLEOTIDE SEQUENCE [LARGE SCALE GENOMIC DNA]</scope>
    <source>
        <strain evidence="4">DSM 15718</strain>
    </source>
</reference>
<dbReference type="AlphaFoldDB" id="A0A1H2ZHN4"/>
<proteinExistence type="predicted"/>
<dbReference type="SUPFAM" id="SSF63829">
    <property type="entry name" value="Calcium-dependent phosphotriesterase"/>
    <property type="match status" value="1"/>
</dbReference>
<evidence type="ECO:0000313" key="4">
    <source>
        <dbReference type="Proteomes" id="UP000198569"/>
    </source>
</evidence>
<protein>
    <submittedName>
        <fullName evidence="3">Major royal jelly protein</fullName>
    </submittedName>
</protein>
<dbReference type="PANTHER" id="PTHR10009">
    <property type="entry name" value="PROTEIN YELLOW-RELATED"/>
    <property type="match status" value="1"/>
</dbReference>
<dbReference type="GO" id="GO:0005576">
    <property type="term" value="C:extracellular region"/>
    <property type="evidence" value="ECO:0007669"/>
    <property type="project" value="UniProtKB-SubCell"/>
</dbReference>
<keyword evidence="4" id="KW-1185">Reference proteome</keyword>
<dbReference type="PANTHER" id="PTHR10009:SF18">
    <property type="entry name" value="PROTEIN YELLOW-LIKE PROTEIN"/>
    <property type="match status" value="1"/>
</dbReference>
<sequence length="354" mass="39756">MKKIALLLLSILSLSSCKKETEKPQNTEEKTEIVPSIQEVAAFKGQQVTGVTITQEGRVFVNFPRWRECVIASVAEVIDGKSIAYPNTKWNDWKIGQELHDSVFVAVQSVVAFENDLYVLDTRNPLFKGVVGAPKLFVFDLKTNLLKRTYTFPKESFHKDSYINDLRVDKENGSIYLTDSGHAGLIILNIETGKEKRVLDNHFSTKSEVDHLTINGKEWKNTVHSDGIALNPVNKKLYFHALTGYTLYAIDVQTLLKGTEAEIEKAVEKVAKTAAPDGMIFDANGNLYYADLEQNAIMKMDAAGTITTLVKGDKVRWADTFSIYNNVLYYTNSRINEITGPIDDMTFNLNTIKL</sequence>
<dbReference type="InterPro" id="IPR011042">
    <property type="entry name" value="6-blade_b-propeller_TolB-like"/>
</dbReference>
<dbReference type="STRING" id="229203.SAMN05444338_107198"/>
<dbReference type="Pfam" id="PF03022">
    <property type="entry name" value="MRJP"/>
    <property type="match status" value="1"/>
</dbReference>
<dbReference type="RefSeq" id="WP_091432062.1">
    <property type="nucleotide sequence ID" value="NZ_FNMV01000007.1"/>
</dbReference>
<evidence type="ECO:0000256" key="2">
    <source>
        <dbReference type="ARBA" id="ARBA00022525"/>
    </source>
</evidence>
<dbReference type="Gene3D" id="2.120.10.30">
    <property type="entry name" value="TolB, C-terminal domain"/>
    <property type="match status" value="1"/>
</dbReference>
<evidence type="ECO:0000256" key="1">
    <source>
        <dbReference type="ARBA" id="ARBA00004613"/>
    </source>
</evidence>